<dbReference type="PROSITE" id="PS50158">
    <property type="entry name" value="ZF_CCHC"/>
    <property type="match status" value="1"/>
</dbReference>
<evidence type="ECO:0000313" key="7">
    <source>
        <dbReference type="Proteomes" id="UP000887159"/>
    </source>
</evidence>
<sequence length="665" mass="76544">MYKNALKEDLIRVVQELDGIVESTDTIVKLKTKIENSSTFESDPDFVKTLIQNCIDERVSQNEREVTSEQKIELAKLQLAKLEKEIELQLAKNKALSLNPAAKVEEKQFETNIENMIKSIKTLSLPVPTRSENFNLFFQSLERAFLTKKINDEYKSEILINLLGERAHNVLLYIKEEELNDYEKLKSIVLREFQLTPRECLNSFKNAVKSSGETYIQFAARLTANFQYYCSLRKVNSFESLCDLIISDKLFETLNKETATHIGIREAEDWFRPIDLAKECDIYISSRSGSRKEIPITYGYTQDPFKNRSQNFKPKVKENYPQYLERENKNCYICGDSSHCARDCAKRFKPKESNDHIHNRINVNTLKVESEKQNSDECANLQYVNIFVENQPVTALIDSGCQIPVLNSSLIRVQTPSEEIITLSSCFGEQRMVEVKPINISLNQHSPSLSVGTAISPTLTEEFIIHPSVYSEIEKLGHAKSDVLLNESGSSLGANSSAYSNSIFYVANVIENCSYDLTHVKNFDIRNDLSSLIKNYKCNKIKSTKLKLSIVREKCSDIVLCKKANGAMKTSSVEFISRSPNPLPMKSEHRRFVLFRKIFEPWQWKRRKKRNRFEQTSRTLQRKISMRSTKDQLVEKDVLMPVKHNVFLWNLPDVEEVPSHDGETV</sequence>
<keyword evidence="4" id="KW-0175">Coiled coil</keyword>
<gene>
    <name evidence="6" type="primary">Tf2-6_451</name>
    <name evidence="6" type="ORF">TNCV_3046611</name>
</gene>
<evidence type="ECO:0000256" key="4">
    <source>
        <dbReference type="SAM" id="Coils"/>
    </source>
</evidence>
<dbReference type="AlphaFoldDB" id="A0A8X6RLZ7"/>
<evidence type="ECO:0000259" key="5">
    <source>
        <dbReference type="PROSITE" id="PS50158"/>
    </source>
</evidence>
<evidence type="ECO:0000256" key="3">
    <source>
        <dbReference type="PROSITE-ProRule" id="PRU00401"/>
    </source>
</evidence>
<feature type="repeat" description="RPEL" evidence="3">
    <location>
        <begin position="618"/>
        <end position="643"/>
    </location>
</feature>
<keyword evidence="2" id="KW-0863">Zinc-finger</keyword>
<dbReference type="EMBL" id="BMAU01021182">
    <property type="protein sequence ID" value="GFX95029.1"/>
    <property type="molecule type" value="Genomic_DNA"/>
</dbReference>
<dbReference type="Proteomes" id="UP000887159">
    <property type="component" value="Unassembled WGS sequence"/>
</dbReference>
<organism evidence="6 7">
    <name type="scientific">Trichonephila clavipes</name>
    <name type="common">Golden silk orbweaver</name>
    <name type="synonym">Nephila clavipes</name>
    <dbReference type="NCBI Taxonomy" id="2585209"/>
    <lineage>
        <taxon>Eukaryota</taxon>
        <taxon>Metazoa</taxon>
        <taxon>Ecdysozoa</taxon>
        <taxon>Arthropoda</taxon>
        <taxon>Chelicerata</taxon>
        <taxon>Arachnida</taxon>
        <taxon>Araneae</taxon>
        <taxon>Araneomorphae</taxon>
        <taxon>Entelegynae</taxon>
        <taxon>Araneoidea</taxon>
        <taxon>Nephilidae</taxon>
        <taxon>Trichonephila</taxon>
    </lineage>
</organism>
<feature type="coiled-coil region" evidence="4">
    <location>
        <begin position="65"/>
        <end position="99"/>
    </location>
</feature>
<dbReference type="PANTHER" id="PTHR46888">
    <property type="entry name" value="ZINC KNUCKLE DOMAINCONTAINING PROTEIN-RELATED"/>
    <property type="match status" value="1"/>
</dbReference>
<keyword evidence="2" id="KW-0862">Zinc</keyword>
<comment type="caution">
    <text evidence="6">The sequence shown here is derived from an EMBL/GenBank/DDBJ whole genome shotgun (WGS) entry which is preliminary data.</text>
</comment>
<protein>
    <submittedName>
        <fullName evidence="6">Transposon Tf2-6 polyprotein</fullName>
    </submittedName>
</protein>
<dbReference type="PANTHER" id="PTHR46888:SF1">
    <property type="entry name" value="RIBONUCLEASE H"/>
    <property type="match status" value="1"/>
</dbReference>
<proteinExistence type="predicted"/>
<dbReference type="GO" id="GO:0003676">
    <property type="term" value="F:nucleic acid binding"/>
    <property type="evidence" value="ECO:0007669"/>
    <property type="project" value="InterPro"/>
</dbReference>
<name>A0A8X6RLZ7_TRICX</name>
<keyword evidence="7" id="KW-1185">Reference proteome</keyword>
<dbReference type="InterPro" id="IPR004018">
    <property type="entry name" value="RPEL_repeat"/>
</dbReference>
<evidence type="ECO:0000256" key="2">
    <source>
        <dbReference type="PROSITE-ProRule" id="PRU00047"/>
    </source>
</evidence>
<keyword evidence="2" id="KW-0479">Metal-binding</keyword>
<accession>A0A8X6RLZ7</accession>
<keyword evidence="1" id="KW-0677">Repeat</keyword>
<dbReference type="InterPro" id="IPR001878">
    <property type="entry name" value="Znf_CCHC"/>
</dbReference>
<evidence type="ECO:0000256" key="1">
    <source>
        <dbReference type="ARBA" id="ARBA00022737"/>
    </source>
</evidence>
<evidence type="ECO:0000313" key="6">
    <source>
        <dbReference type="EMBL" id="GFX95029.1"/>
    </source>
</evidence>
<feature type="domain" description="CCHC-type" evidence="5">
    <location>
        <begin position="331"/>
        <end position="344"/>
    </location>
</feature>
<dbReference type="PROSITE" id="PS51073">
    <property type="entry name" value="RPEL"/>
    <property type="match status" value="1"/>
</dbReference>
<reference evidence="6" key="1">
    <citation type="submission" date="2020-08" db="EMBL/GenBank/DDBJ databases">
        <title>Multicomponent nature underlies the extraordinary mechanical properties of spider dragline silk.</title>
        <authorList>
            <person name="Kono N."/>
            <person name="Nakamura H."/>
            <person name="Mori M."/>
            <person name="Yoshida Y."/>
            <person name="Ohtoshi R."/>
            <person name="Malay A.D."/>
            <person name="Moran D.A.P."/>
            <person name="Tomita M."/>
            <person name="Numata K."/>
            <person name="Arakawa K."/>
        </authorList>
    </citation>
    <scope>NUCLEOTIDE SEQUENCE</scope>
</reference>
<dbReference type="GO" id="GO:0008270">
    <property type="term" value="F:zinc ion binding"/>
    <property type="evidence" value="ECO:0007669"/>
    <property type="project" value="UniProtKB-KW"/>
</dbReference>